<evidence type="ECO:0000313" key="3">
    <source>
        <dbReference type="Proteomes" id="UP000321058"/>
    </source>
</evidence>
<dbReference type="InterPro" id="IPR014710">
    <property type="entry name" value="RmlC-like_jellyroll"/>
</dbReference>
<protein>
    <recommendedName>
        <fullName evidence="1">Cupin type-2 domain-containing protein</fullName>
    </recommendedName>
</protein>
<evidence type="ECO:0000259" key="1">
    <source>
        <dbReference type="Pfam" id="PF07883"/>
    </source>
</evidence>
<reference evidence="2 3" key="1">
    <citation type="submission" date="2019-07" db="EMBL/GenBank/DDBJ databases">
        <title>Whole genome shotgun sequence of Reyranella soli NBRC 108950.</title>
        <authorList>
            <person name="Hosoyama A."/>
            <person name="Uohara A."/>
            <person name="Ohji S."/>
            <person name="Ichikawa N."/>
        </authorList>
    </citation>
    <scope>NUCLEOTIDE SEQUENCE [LARGE SCALE GENOMIC DNA]</scope>
    <source>
        <strain evidence="2 3">NBRC 108950</strain>
    </source>
</reference>
<dbReference type="InterPro" id="IPR013096">
    <property type="entry name" value="Cupin_2"/>
</dbReference>
<dbReference type="AlphaFoldDB" id="A0A512NKS7"/>
<gene>
    <name evidence="2" type="ORF">RSO01_67200</name>
</gene>
<organism evidence="2 3">
    <name type="scientific">Reyranella soli</name>
    <dbReference type="NCBI Taxonomy" id="1230389"/>
    <lineage>
        <taxon>Bacteria</taxon>
        <taxon>Pseudomonadati</taxon>
        <taxon>Pseudomonadota</taxon>
        <taxon>Alphaproteobacteria</taxon>
        <taxon>Hyphomicrobiales</taxon>
        <taxon>Reyranellaceae</taxon>
        <taxon>Reyranella</taxon>
    </lineage>
</organism>
<feature type="domain" description="Cupin type-2" evidence="1">
    <location>
        <begin position="54"/>
        <end position="115"/>
    </location>
</feature>
<dbReference type="Gene3D" id="2.60.120.10">
    <property type="entry name" value="Jelly Rolls"/>
    <property type="match status" value="1"/>
</dbReference>
<proteinExistence type="predicted"/>
<evidence type="ECO:0000313" key="2">
    <source>
        <dbReference type="EMBL" id="GEP59554.1"/>
    </source>
</evidence>
<dbReference type="Proteomes" id="UP000321058">
    <property type="component" value="Unassembled WGS sequence"/>
</dbReference>
<sequence>MNPAFTLDSTYIHLRPDESALAMEGGAKFWAGIGERHDLEQGRLMGSTDQKADWSHWERHPAGDEILTLLSGEMVIVLETAAGEQRTAIKPGETFIVPKGVWHRGIVTAPGRLMFVTPGAGTEHKPV</sequence>
<dbReference type="SUPFAM" id="SSF51182">
    <property type="entry name" value="RmlC-like cupins"/>
    <property type="match status" value="1"/>
</dbReference>
<dbReference type="RefSeq" id="WP_147154927.1">
    <property type="nucleotide sequence ID" value="NZ_BKAJ01000133.1"/>
</dbReference>
<dbReference type="Pfam" id="PF07883">
    <property type="entry name" value="Cupin_2"/>
    <property type="match status" value="1"/>
</dbReference>
<dbReference type="InterPro" id="IPR011051">
    <property type="entry name" value="RmlC_Cupin_sf"/>
</dbReference>
<dbReference type="EMBL" id="BKAJ01000133">
    <property type="protein sequence ID" value="GEP59554.1"/>
    <property type="molecule type" value="Genomic_DNA"/>
</dbReference>
<name>A0A512NKS7_9HYPH</name>
<accession>A0A512NKS7</accession>
<dbReference type="OrthoDB" id="512358at2"/>
<comment type="caution">
    <text evidence="2">The sequence shown here is derived from an EMBL/GenBank/DDBJ whole genome shotgun (WGS) entry which is preliminary data.</text>
</comment>
<keyword evidence="3" id="KW-1185">Reference proteome</keyword>